<evidence type="ECO:0000256" key="1">
    <source>
        <dbReference type="ARBA" id="ARBA00004496"/>
    </source>
</evidence>
<evidence type="ECO:0000256" key="2">
    <source>
        <dbReference type="ARBA" id="ARBA00010349"/>
    </source>
</evidence>
<dbReference type="SUPFAM" id="SSF54762">
    <property type="entry name" value="Signal recognition particle alu RNA binding heterodimer, SRP9/14"/>
    <property type="match status" value="1"/>
</dbReference>
<dbReference type="InterPro" id="IPR003210">
    <property type="entry name" value="Signal_recog_particle_SRP14"/>
</dbReference>
<evidence type="ECO:0000256" key="7">
    <source>
        <dbReference type="RuleBase" id="RU368100"/>
    </source>
</evidence>
<reference evidence="8" key="1">
    <citation type="journal article" date="2022" name="Proc. Natl. Acad. Sci. U.S.A.">
        <title>Life cycle and functional genomics of the unicellular red alga Galdieria for elucidating algal and plant evolution and industrial use.</title>
        <authorList>
            <person name="Hirooka S."/>
            <person name="Itabashi T."/>
            <person name="Ichinose T.M."/>
            <person name="Onuma R."/>
            <person name="Fujiwara T."/>
            <person name="Yamashita S."/>
            <person name="Jong L.W."/>
            <person name="Tomita R."/>
            <person name="Iwane A.H."/>
            <person name="Miyagishima S.Y."/>
        </authorList>
    </citation>
    <scope>NUCLEOTIDE SEQUENCE</scope>
    <source>
        <strain evidence="8">NBRC 102759</strain>
    </source>
</reference>
<evidence type="ECO:0000256" key="6">
    <source>
        <dbReference type="ARBA" id="ARBA00023274"/>
    </source>
</evidence>
<keyword evidence="3 7" id="KW-0963">Cytoplasm</keyword>
<keyword evidence="5 7" id="KW-0733">Signal recognition particle</keyword>
<dbReference type="InterPro" id="IPR009018">
    <property type="entry name" value="Signal_recog_particle_SRP9/14"/>
</dbReference>
<dbReference type="AlphaFoldDB" id="A0A9C7URZ1"/>
<keyword evidence="4 7" id="KW-0694">RNA-binding</keyword>
<dbReference type="Gene3D" id="3.30.720.10">
    <property type="entry name" value="Signal recognition particle alu RNA binding heterodimer, srp9/1"/>
    <property type="match status" value="1"/>
</dbReference>
<dbReference type="EMBL" id="BQMJ01000042">
    <property type="protein sequence ID" value="GJQ13298.1"/>
    <property type="molecule type" value="Genomic_DNA"/>
</dbReference>
<comment type="subunit">
    <text evidence="7">Heterodimer with SRP9; binds RNA as heterodimer. Component of a signal recognition particle (SRP) complex that consists of a 7SL RNA molecule of 300 nucleotides and six protein subunits: SRP72, SRP68, SRP54, SRP19, SRP14 and SRP9.</text>
</comment>
<sequence length="103" mass="11744">MVRLGPDRFIKRLSSLYEERKDDGTVWVTMKRVGEGKKQPKDSGCLIRATDGRKKISCLITSSYKSVDFEQQLNSLMGTHLFGIVSNQQVRKQPSSHKKKKTT</sequence>
<evidence type="ECO:0000256" key="5">
    <source>
        <dbReference type="ARBA" id="ARBA00023135"/>
    </source>
</evidence>
<gene>
    <name evidence="8" type="ORF">GpartN1_g5089.t1</name>
</gene>
<dbReference type="Pfam" id="PF02290">
    <property type="entry name" value="SRP14"/>
    <property type="match status" value="1"/>
</dbReference>
<accession>A0A9C7URZ1</accession>
<comment type="caution">
    <text evidence="8">The sequence shown here is derived from an EMBL/GenBank/DDBJ whole genome shotgun (WGS) entry which is preliminary data.</text>
</comment>
<reference evidence="8" key="2">
    <citation type="submission" date="2022-01" db="EMBL/GenBank/DDBJ databases">
        <authorList>
            <person name="Hirooka S."/>
            <person name="Miyagishima S.Y."/>
        </authorList>
    </citation>
    <scope>NUCLEOTIDE SEQUENCE</scope>
    <source>
        <strain evidence="8">NBRC 102759</strain>
    </source>
</reference>
<dbReference type="OrthoDB" id="19209at2759"/>
<dbReference type="PANTHER" id="PTHR12013">
    <property type="entry name" value="SIGNAL RECOGNITION PARTICLE 14 KD PROTEIN"/>
    <property type="match status" value="1"/>
</dbReference>
<keyword evidence="9" id="KW-1185">Reference proteome</keyword>
<keyword evidence="6 7" id="KW-0687">Ribonucleoprotein</keyword>
<dbReference type="GO" id="GO:0005786">
    <property type="term" value="C:signal recognition particle, endoplasmic reticulum targeting"/>
    <property type="evidence" value="ECO:0007669"/>
    <property type="project" value="UniProtKB-UniRule"/>
</dbReference>
<proteinExistence type="inferred from homology"/>
<evidence type="ECO:0000256" key="3">
    <source>
        <dbReference type="ARBA" id="ARBA00022490"/>
    </source>
</evidence>
<evidence type="ECO:0000313" key="9">
    <source>
        <dbReference type="Proteomes" id="UP001061958"/>
    </source>
</evidence>
<evidence type="ECO:0000256" key="4">
    <source>
        <dbReference type="ARBA" id="ARBA00022884"/>
    </source>
</evidence>
<comment type="function">
    <text evidence="7">Component of the signal recognition particle (SRP) complex, a ribonucleoprotein complex that mediates the cotranslational targeting of secretory and membrane proteins to the endoplasmic reticulum (ER). SRP9 together with SRP14 and the Alu portion of the SRP RNA, constitutes the elongation arrest domain of SRP. The complex of SRP9 and SRP14 is required for SRP RNA binding.</text>
</comment>
<comment type="similarity">
    <text evidence="2 7">Belongs to the SRP14 family.</text>
</comment>
<protein>
    <recommendedName>
        <fullName evidence="7">Signal recognition particle 14 kDa protein</fullName>
        <shortName evidence="7">SRP14</shortName>
    </recommendedName>
</protein>
<dbReference type="GO" id="GO:0030942">
    <property type="term" value="F:endoplasmic reticulum signal peptide binding"/>
    <property type="evidence" value="ECO:0007669"/>
    <property type="project" value="UniProtKB-UniRule"/>
</dbReference>
<organism evidence="8 9">
    <name type="scientific">Galdieria partita</name>
    <dbReference type="NCBI Taxonomy" id="83374"/>
    <lineage>
        <taxon>Eukaryota</taxon>
        <taxon>Rhodophyta</taxon>
        <taxon>Bangiophyceae</taxon>
        <taxon>Galdieriales</taxon>
        <taxon>Galdieriaceae</taxon>
        <taxon>Galdieria</taxon>
    </lineage>
</organism>
<comment type="subcellular location">
    <subcellularLocation>
        <location evidence="1 7">Cytoplasm</location>
    </subcellularLocation>
</comment>
<dbReference type="GO" id="GO:0006614">
    <property type="term" value="P:SRP-dependent cotranslational protein targeting to membrane"/>
    <property type="evidence" value="ECO:0007669"/>
    <property type="project" value="UniProtKB-UniRule"/>
</dbReference>
<name>A0A9C7URZ1_9RHOD</name>
<dbReference type="GO" id="GO:0008312">
    <property type="term" value="F:7S RNA binding"/>
    <property type="evidence" value="ECO:0007669"/>
    <property type="project" value="UniProtKB-UniRule"/>
</dbReference>
<evidence type="ECO:0000313" key="8">
    <source>
        <dbReference type="EMBL" id="GJQ13298.1"/>
    </source>
</evidence>
<dbReference type="Proteomes" id="UP001061958">
    <property type="component" value="Unassembled WGS sequence"/>
</dbReference>